<reference evidence="2 3" key="1">
    <citation type="journal article" date="2016" name="Nat. Commun.">
        <title>Thousands of microbial genomes shed light on interconnected biogeochemical processes in an aquifer system.</title>
        <authorList>
            <person name="Anantharaman K."/>
            <person name="Brown C.T."/>
            <person name="Hug L.A."/>
            <person name="Sharon I."/>
            <person name="Castelle C.J."/>
            <person name="Probst A.J."/>
            <person name="Thomas B.C."/>
            <person name="Singh A."/>
            <person name="Wilkins M.J."/>
            <person name="Karaoz U."/>
            <person name="Brodie E.L."/>
            <person name="Williams K.H."/>
            <person name="Hubbard S.S."/>
            <person name="Banfield J.F."/>
        </authorList>
    </citation>
    <scope>NUCLEOTIDE SEQUENCE [LARGE SCALE GENOMIC DNA]</scope>
</reference>
<dbReference type="InterPro" id="IPR027954">
    <property type="entry name" value="Transcobalamin-like_C"/>
</dbReference>
<comment type="caution">
    <text evidence="2">The sequence shown here is derived from an EMBL/GenBank/DDBJ whole genome shotgun (WGS) entry which is preliminary data.</text>
</comment>
<feature type="domain" description="Transcobalamin-like C-terminal" evidence="1">
    <location>
        <begin position="65"/>
        <end position="138"/>
    </location>
</feature>
<accession>A0A1F6W1E8</accession>
<gene>
    <name evidence="2" type="ORF">A3C67_02505</name>
</gene>
<dbReference type="EMBL" id="MFUG01000016">
    <property type="protein sequence ID" value="OGI75642.1"/>
    <property type="molecule type" value="Genomic_DNA"/>
</dbReference>
<dbReference type="Proteomes" id="UP000179275">
    <property type="component" value="Unassembled WGS sequence"/>
</dbReference>
<protein>
    <recommendedName>
        <fullName evidence="1">Transcobalamin-like C-terminal domain-containing protein</fullName>
    </recommendedName>
</protein>
<evidence type="ECO:0000259" key="1">
    <source>
        <dbReference type="Pfam" id="PF14478"/>
    </source>
</evidence>
<name>A0A1F6W1E8_9BACT</name>
<dbReference type="Pfam" id="PF14478">
    <property type="entry name" value="DUF4430"/>
    <property type="match status" value="1"/>
</dbReference>
<organism evidence="2 3">
    <name type="scientific">Candidatus Nomurabacteria bacterium RIFCSPHIGHO2_02_FULL_42_19</name>
    <dbReference type="NCBI Taxonomy" id="1801756"/>
    <lineage>
        <taxon>Bacteria</taxon>
        <taxon>Candidatus Nomuraibacteriota</taxon>
    </lineage>
</organism>
<sequence length="138" mass="15440">MSKKQYKIIFISGLAVVVLFWAFSQTQKKILSPELITAEKKSEVANIFVTIITDDTILRLISHRGQSLYDMLTLAKENNQIKFSGKMYPGLGFFVTDIGTLHSGDGKNLLYYINGKEATVGVSAYALKDGDIVEWKLE</sequence>
<evidence type="ECO:0000313" key="2">
    <source>
        <dbReference type="EMBL" id="OGI75642.1"/>
    </source>
</evidence>
<proteinExistence type="predicted"/>
<dbReference type="STRING" id="1801756.A3C67_02505"/>
<dbReference type="AlphaFoldDB" id="A0A1F6W1E8"/>
<dbReference type="Gene3D" id="2.170.130.30">
    <property type="match status" value="1"/>
</dbReference>
<evidence type="ECO:0000313" key="3">
    <source>
        <dbReference type="Proteomes" id="UP000179275"/>
    </source>
</evidence>